<proteinExistence type="predicted"/>
<feature type="transmembrane region" description="Helical" evidence="1">
    <location>
        <begin position="42"/>
        <end position="61"/>
    </location>
</feature>
<feature type="domain" description="Immunity protein 63" evidence="2">
    <location>
        <begin position="214"/>
        <end position="289"/>
    </location>
</feature>
<evidence type="ECO:0000259" key="2">
    <source>
        <dbReference type="Pfam" id="PF15599"/>
    </source>
</evidence>
<gene>
    <name evidence="3" type="ORF">FG486_08875</name>
</gene>
<evidence type="ECO:0000313" key="3">
    <source>
        <dbReference type="EMBL" id="MBA1374450.1"/>
    </source>
</evidence>
<organism evidence="3 4">
    <name type="scientific">Sphingomonas ursincola</name>
    <dbReference type="NCBI Taxonomy" id="56361"/>
    <lineage>
        <taxon>Bacteria</taxon>
        <taxon>Pseudomonadati</taxon>
        <taxon>Pseudomonadota</taxon>
        <taxon>Alphaproteobacteria</taxon>
        <taxon>Sphingomonadales</taxon>
        <taxon>Sphingomonadaceae</taxon>
        <taxon>Sphingomonas</taxon>
    </lineage>
</organism>
<reference evidence="3 4" key="1">
    <citation type="journal article" date="1994" name="Int. J. Syst. Bacteriol.">
        <title>Phylogenetic positions of novel aerobic, bacteriochlorophyll a-containing bacteria and description of Roseococcus thiosulfatophilus gen. nov., sp. nov., Erythromicrobium ramosum gen. nov., sp. nov., and Erythrobacter litoralis sp. nov.</title>
        <authorList>
            <person name="Yurkov V."/>
            <person name="Stackebrandt E."/>
            <person name="Holmes A."/>
            <person name="Fuerst J.A."/>
            <person name="Hugenholtz P."/>
            <person name="Golecki J."/>
            <person name="Gad'on N."/>
            <person name="Gorlenko V.M."/>
            <person name="Kompantseva E.I."/>
            <person name="Drews G."/>
        </authorList>
    </citation>
    <scope>NUCLEOTIDE SEQUENCE [LARGE SCALE GENOMIC DNA]</scope>
    <source>
        <strain evidence="3 4">KR-99</strain>
    </source>
</reference>
<evidence type="ECO:0000313" key="4">
    <source>
        <dbReference type="Proteomes" id="UP000589292"/>
    </source>
</evidence>
<feature type="transmembrane region" description="Helical" evidence="1">
    <location>
        <begin position="68"/>
        <end position="88"/>
    </location>
</feature>
<name>A0A7V8U8K1_9SPHN</name>
<sequence length="305" mass="34238">MPAARKRSRACSPARKSHPRRARRLIGCWRGCDGGFGGMSEVLPLLGTVLVLFVVPIILIVRASRARLWLLAVLWFLSPLVVLAAVLIEEMARKPGDAATRPDNVQATIGFAIGLGIIPWAIIWLLGMAIVLMLRRRSKVEAAGPVQAPEAVAAPRLVLPPAPAPPPIFKGMTTKDLHERVRNLAGQHGWAERLLPISYARDNDTPYVEVDHRGFHMATYDRGQAYGQRQTQDLEEILYWVADQVTYYMASEEVARGISHFDEFAPRLLARQDSMLAEMNPEWHRRWLNDPASHAAFYRRKIQTS</sequence>
<protein>
    <recommendedName>
        <fullName evidence="2">Immunity protein 63 domain-containing protein</fullName>
    </recommendedName>
</protein>
<keyword evidence="1" id="KW-0812">Transmembrane</keyword>
<keyword evidence="4" id="KW-1185">Reference proteome</keyword>
<accession>A0A7V8U8K1</accession>
<feature type="transmembrane region" description="Helical" evidence="1">
    <location>
        <begin position="108"/>
        <end position="134"/>
    </location>
</feature>
<comment type="caution">
    <text evidence="3">The sequence shown here is derived from an EMBL/GenBank/DDBJ whole genome shotgun (WGS) entry which is preliminary data.</text>
</comment>
<dbReference type="EMBL" id="VDES01000002">
    <property type="protein sequence ID" value="MBA1374450.1"/>
    <property type="molecule type" value="Genomic_DNA"/>
</dbReference>
<evidence type="ECO:0000256" key="1">
    <source>
        <dbReference type="SAM" id="Phobius"/>
    </source>
</evidence>
<keyword evidence="1" id="KW-0472">Membrane</keyword>
<dbReference type="AlphaFoldDB" id="A0A7V8U8K1"/>
<dbReference type="Pfam" id="PF15599">
    <property type="entry name" value="Imm63"/>
    <property type="match status" value="1"/>
</dbReference>
<dbReference type="InterPro" id="IPR028952">
    <property type="entry name" value="Imm63"/>
</dbReference>
<keyword evidence="1" id="KW-1133">Transmembrane helix</keyword>
<dbReference type="Proteomes" id="UP000589292">
    <property type="component" value="Unassembled WGS sequence"/>
</dbReference>